<evidence type="ECO:0000256" key="2">
    <source>
        <dbReference type="ARBA" id="ARBA00022723"/>
    </source>
</evidence>
<evidence type="ECO:0000313" key="6">
    <source>
        <dbReference type="EMBL" id="EHL09086.1"/>
    </source>
</evidence>
<evidence type="ECO:0000313" key="7">
    <source>
        <dbReference type="Proteomes" id="UP000004416"/>
    </source>
</evidence>
<dbReference type="PROSITE" id="PS00198">
    <property type="entry name" value="4FE4S_FER_1"/>
    <property type="match status" value="1"/>
</dbReference>
<evidence type="ECO:0000256" key="1">
    <source>
        <dbReference type="ARBA" id="ARBA00022485"/>
    </source>
</evidence>
<sequence>MMYWSKLKRLKEVETMTKKRYGMVIDLRRCFGCQTCVVGCIVWNSLPKGIKWNHVDTAGSKIEQQPTGTFPNVNMSFLPHLCNHCEDPACVNNCPTGAMHKREDGIVLVDQDKCVGCGYCTWSCPYGVPIKDPVKKVMSKCTLCVDRIEGGQVPFCVADCPGRARIFGDLNDPDSQASRLIANRKGRRLCPEKGTSPSVYYVGP</sequence>
<reference evidence="6 7" key="1">
    <citation type="submission" date="2011-08" db="EMBL/GenBank/DDBJ databases">
        <authorList>
            <person name="Weinstock G."/>
            <person name="Sodergren E."/>
            <person name="Clifton S."/>
            <person name="Fulton L."/>
            <person name="Fulton B."/>
            <person name="Courtney L."/>
            <person name="Fronick C."/>
            <person name="Harrison M."/>
            <person name="Strong C."/>
            <person name="Farmer C."/>
            <person name="Delahaunty K."/>
            <person name="Markovic C."/>
            <person name="Hall O."/>
            <person name="Minx P."/>
            <person name="Tomlinson C."/>
            <person name="Mitreva M."/>
            <person name="Hou S."/>
            <person name="Chen J."/>
            <person name="Wollam A."/>
            <person name="Pepin K.H."/>
            <person name="Johnson M."/>
            <person name="Bhonagiri V."/>
            <person name="Zhang X."/>
            <person name="Suruliraj S."/>
            <person name="Warren W."/>
            <person name="Chinwalla A."/>
            <person name="Mardis E.R."/>
            <person name="Wilson R.K."/>
        </authorList>
    </citation>
    <scope>NUCLEOTIDE SEQUENCE [LARGE SCALE GENOMIC DNA]</scope>
    <source>
        <strain evidence="6 7">DP7</strain>
    </source>
</reference>
<keyword evidence="3" id="KW-0408">Iron</keyword>
<evidence type="ECO:0000259" key="5">
    <source>
        <dbReference type="PROSITE" id="PS51379"/>
    </source>
</evidence>
<dbReference type="EMBL" id="AFZX01000005">
    <property type="protein sequence ID" value="EHL09086.1"/>
    <property type="molecule type" value="Genomic_DNA"/>
</dbReference>
<dbReference type="PATRIC" id="fig|537010.4.peg.109"/>
<dbReference type="Pfam" id="PF13247">
    <property type="entry name" value="Fer4_11"/>
    <property type="match status" value="1"/>
</dbReference>
<comment type="caution">
    <text evidence="6">The sequence shown here is derived from an EMBL/GenBank/DDBJ whole genome shotgun (WGS) entry which is preliminary data.</text>
</comment>
<keyword evidence="1" id="KW-0004">4Fe-4S</keyword>
<dbReference type="HOGENOM" id="CLU_043374_1_1_9"/>
<dbReference type="Gene3D" id="3.30.70.20">
    <property type="match status" value="2"/>
</dbReference>
<dbReference type="GO" id="GO:0046872">
    <property type="term" value="F:metal ion binding"/>
    <property type="evidence" value="ECO:0007669"/>
    <property type="project" value="UniProtKB-KW"/>
</dbReference>
<proteinExistence type="predicted"/>
<dbReference type="SUPFAM" id="SSF54862">
    <property type="entry name" value="4Fe-4S ferredoxins"/>
    <property type="match status" value="1"/>
</dbReference>
<gene>
    <name evidence="6" type="ORF">HMPREF0322_00117</name>
</gene>
<dbReference type="InterPro" id="IPR017896">
    <property type="entry name" value="4Fe4S_Fe-S-bd"/>
</dbReference>
<dbReference type="CDD" id="cd10551">
    <property type="entry name" value="PsrB"/>
    <property type="match status" value="1"/>
</dbReference>
<protein>
    <submittedName>
        <fullName evidence="6">Putative dimethylsulfoxide reductase, chain B</fullName>
    </submittedName>
</protein>
<dbReference type="PANTHER" id="PTHR43177">
    <property type="entry name" value="PROTEIN NRFC"/>
    <property type="match status" value="1"/>
</dbReference>
<dbReference type="AlphaFoldDB" id="G9XGQ1"/>
<feature type="domain" description="4Fe-4S ferredoxin-type" evidence="5">
    <location>
        <begin position="105"/>
        <end position="134"/>
    </location>
</feature>
<evidence type="ECO:0000256" key="4">
    <source>
        <dbReference type="ARBA" id="ARBA00023014"/>
    </source>
</evidence>
<dbReference type="PANTHER" id="PTHR43177:SF3">
    <property type="entry name" value="PROTEIN NRFC HOMOLOG"/>
    <property type="match status" value="1"/>
</dbReference>
<accession>G9XGQ1</accession>
<keyword evidence="2" id="KW-0479">Metal-binding</keyword>
<evidence type="ECO:0000256" key="3">
    <source>
        <dbReference type="ARBA" id="ARBA00023004"/>
    </source>
</evidence>
<dbReference type="GO" id="GO:0051539">
    <property type="term" value="F:4 iron, 4 sulfur cluster binding"/>
    <property type="evidence" value="ECO:0007669"/>
    <property type="project" value="UniProtKB-KW"/>
</dbReference>
<dbReference type="Proteomes" id="UP000004416">
    <property type="component" value="Unassembled WGS sequence"/>
</dbReference>
<name>G9XGQ1_DESHA</name>
<dbReference type="InterPro" id="IPR017900">
    <property type="entry name" value="4Fe4S_Fe_S_CS"/>
</dbReference>
<dbReference type="InterPro" id="IPR050954">
    <property type="entry name" value="ET_IronSulfur_Cluster-Binding"/>
</dbReference>
<organism evidence="6 7">
    <name type="scientific">Desulfitobacterium hafniense DP7</name>
    <dbReference type="NCBI Taxonomy" id="537010"/>
    <lineage>
        <taxon>Bacteria</taxon>
        <taxon>Bacillati</taxon>
        <taxon>Bacillota</taxon>
        <taxon>Clostridia</taxon>
        <taxon>Eubacteriales</taxon>
        <taxon>Desulfitobacteriaceae</taxon>
        <taxon>Desulfitobacterium</taxon>
    </lineage>
</organism>
<feature type="domain" description="4Fe-4S ferredoxin-type" evidence="5">
    <location>
        <begin position="73"/>
        <end position="104"/>
    </location>
</feature>
<keyword evidence="4" id="KW-0411">Iron-sulfur</keyword>
<dbReference type="PROSITE" id="PS51379">
    <property type="entry name" value="4FE4S_FER_2"/>
    <property type="match status" value="2"/>
</dbReference>